<sequence>MKQKIYIIDGYNFIYRLFYAVPSFTLKDWTPVNTVFGLAKMVLSWQEQDKPDKLIFVVDSKWKNYRHDIYEQYKATRDRMPTDLKTQENLIFELLEKFGINPISKMWFEADDIIWTLVEKLRTDKENDIYILSWDKDLYQFIDWNVAVYDTMKRKISHTKEAQEKFGVDPKYIVDYLAICGDSSDNIPGIPGFWPKKAEELINKFWTLEQIYENIESLTGKTKEILEHSKEIAFLSKRLATIDTNVDIGDFSLSDFDFISKKLINEDSISFFKKLEFKSLIPKTHQEEVKNFSSLWVKVVKIEKENELENLKNKILKTWKVSISTIWENSFSLDEISIYLWEKEVYEIDTAKLYIKDFLSEILESDITIYWYELKEDLKRIWWYIEERAVKTEALIKSQQSLF</sequence>
<comment type="caution">
    <text evidence="5">The sequence shown here is derived from an EMBL/GenBank/DDBJ whole genome shotgun (WGS) entry which is preliminary data.</text>
</comment>
<keyword evidence="3" id="KW-0238">DNA-binding</keyword>
<protein>
    <recommendedName>
        <fullName evidence="4">5'-3' exonuclease domain-containing protein</fullName>
    </recommendedName>
</protein>
<dbReference type="InterPro" id="IPR008918">
    <property type="entry name" value="HhH2"/>
</dbReference>
<dbReference type="GO" id="GO:0008409">
    <property type="term" value="F:5'-3' exonuclease activity"/>
    <property type="evidence" value="ECO:0007669"/>
    <property type="project" value="InterPro"/>
</dbReference>
<organism evidence="5">
    <name type="scientific">uncultured bacterium</name>
    <name type="common">gcode 4</name>
    <dbReference type="NCBI Taxonomy" id="1234023"/>
    <lineage>
        <taxon>Bacteria</taxon>
        <taxon>environmental samples</taxon>
    </lineage>
</organism>
<keyword evidence="1" id="KW-0540">Nuclease</keyword>
<name>K2AY65_9BACT</name>
<evidence type="ECO:0000256" key="3">
    <source>
        <dbReference type="ARBA" id="ARBA00023125"/>
    </source>
</evidence>
<dbReference type="Gene3D" id="1.10.150.20">
    <property type="entry name" value="5' to 3' exonuclease, C-terminal subdomain"/>
    <property type="match status" value="1"/>
</dbReference>
<dbReference type="SMART" id="SM00279">
    <property type="entry name" value="HhH2"/>
    <property type="match status" value="1"/>
</dbReference>
<dbReference type="InterPro" id="IPR029060">
    <property type="entry name" value="PIN-like_dom_sf"/>
</dbReference>
<dbReference type="PANTHER" id="PTHR42646:SF2">
    <property type="entry name" value="5'-3' EXONUCLEASE FAMILY PROTEIN"/>
    <property type="match status" value="1"/>
</dbReference>
<feature type="domain" description="5'-3' exonuclease" evidence="4">
    <location>
        <begin position="1"/>
        <end position="259"/>
    </location>
</feature>
<dbReference type="EMBL" id="AMFJ01021607">
    <property type="protein sequence ID" value="EKD66696.1"/>
    <property type="molecule type" value="Genomic_DNA"/>
</dbReference>
<proteinExistence type="predicted"/>
<dbReference type="InterPro" id="IPR038969">
    <property type="entry name" value="FEN"/>
</dbReference>
<dbReference type="SUPFAM" id="SSF47807">
    <property type="entry name" value="5' to 3' exonuclease, C-terminal subdomain"/>
    <property type="match status" value="1"/>
</dbReference>
<dbReference type="InterPro" id="IPR002421">
    <property type="entry name" value="5-3_exonuclease"/>
</dbReference>
<dbReference type="PANTHER" id="PTHR42646">
    <property type="entry name" value="FLAP ENDONUCLEASE XNI"/>
    <property type="match status" value="1"/>
</dbReference>
<evidence type="ECO:0000256" key="1">
    <source>
        <dbReference type="ARBA" id="ARBA00022722"/>
    </source>
</evidence>
<dbReference type="FunFam" id="1.10.150.20:FF:000003">
    <property type="entry name" value="DNA polymerase I"/>
    <property type="match status" value="1"/>
</dbReference>
<keyword evidence="2" id="KW-0378">Hydrolase</keyword>
<dbReference type="GO" id="GO:0003677">
    <property type="term" value="F:DNA binding"/>
    <property type="evidence" value="ECO:0007669"/>
    <property type="project" value="UniProtKB-KW"/>
</dbReference>
<evidence type="ECO:0000313" key="5">
    <source>
        <dbReference type="EMBL" id="EKD66696.1"/>
    </source>
</evidence>
<dbReference type="SUPFAM" id="SSF88723">
    <property type="entry name" value="PIN domain-like"/>
    <property type="match status" value="1"/>
</dbReference>
<dbReference type="AlphaFoldDB" id="K2AY65"/>
<dbReference type="CDD" id="cd09859">
    <property type="entry name" value="PIN_53EXO"/>
    <property type="match status" value="1"/>
</dbReference>
<dbReference type="Pfam" id="PF02739">
    <property type="entry name" value="5_3_exonuc_N"/>
    <property type="match status" value="1"/>
</dbReference>
<evidence type="ECO:0000256" key="2">
    <source>
        <dbReference type="ARBA" id="ARBA00022801"/>
    </source>
</evidence>
<gene>
    <name evidence="5" type="ORF">ACD_49C00021G0011</name>
</gene>
<dbReference type="Gene3D" id="3.40.50.1010">
    <property type="entry name" value="5'-nuclease"/>
    <property type="match status" value="1"/>
</dbReference>
<dbReference type="SMART" id="SM00475">
    <property type="entry name" value="53EXOc"/>
    <property type="match status" value="1"/>
</dbReference>
<dbReference type="InterPro" id="IPR020046">
    <property type="entry name" value="5-3_exonucl_a-hlix_arch_N"/>
</dbReference>
<dbReference type="Pfam" id="PF01367">
    <property type="entry name" value="5_3_exonuc"/>
    <property type="match status" value="1"/>
</dbReference>
<dbReference type="InterPro" id="IPR020045">
    <property type="entry name" value="DNA_polI_H3TH"/>
</dbReference>
<dbReference type="CDD" id="cd09898">
    <property type="entry name" value="H3TH_53EXO"/>
    <property type="match status" value="1"/>
</dbReference>
<dbReference type="GO" id="GO:0017108">
    <property type="term" value="F:5'-flap endonuclease activity"/>
    <property type="evidence" value="ECO:0007669"/>
    <property type="project" value="InterPro"/>
</dbReference>
<evidence type="ECO:0000259" key="4">
    <source>
        <dbReference type="SMART" id="SM00475"/>
    </source>
</evidence>
<dbReference type="GO" id="GO:0033567">
    <property type="term" value="P:DNA replication, Okazaki fragment processing"/>
    <property type="evidence" value="ECO:0007669"/>
    <property type="project" value="InterPro"/>
</dbReference>
<accession>K2AY65</accession>
<dbReference type="InterPro" id="IPR036279">
    <property type="entry name" value="5-3_exonuclease_C_sf"/>
</dbReference>
<reference evidence="5" key="1">
    <citation type="journal article" date="2012" name="Science">
        <title>Fermentation, hydrogen, and sulfur metabolism in multiple uncultivated bacterial phyla.</title>
        <authorList>
            <person name="Wrighton K.C."/>
            <person name="Thomas B.C."/>
            <person name="Sharon I."/>
            <person name="Miller C.S."/>
            <person name="Castelle C.J."/>
            <person name="VerBerkmoes N.C."/>
            <person name="Wilkins M.J."/>
            <person name="Hettich R.L."/>
            <person name="Lipton M.S."/>
            <person name="Williams K.H."/>
            <person name="Long P.E."/>
            <person name="Banfield J.F."/>
        </authorList>
    </citation>
    <scope>NUCLEOTIDE SEQUENCE [LARGE SCALE GENOMIC DNA]</scope>
</reference>